<dbReference type="EnsemblPlants" id="AVESA.00010b.r2.5DG0957590.1">
    <property type="protein sequence ID" value="AVESA.00010b.r2.5DG0957590.1.CDS"/>
    <property type="gene ID" value="AVESA.00010b.r2.5DG0957590"/>
</dbReference>
<sequence length="298" mass="31570">MDMDAAPALKRKGADASELWLDDAGPGFPVAFRAAKSRRLDADVPPVVPGAVVPPRAQPVEGLGVQEVGPMCGDVAGVKRKGSDAPDLWLEADVGAGPGFPVAFRATKSRRLDSDMPPVVPGAGVPPQPPPQAQPVVAGFGAVEEAPMCGDVAVVPVEVAAPGANEERAIVLYRPAEAARSLLLGPLRPGAPLRVSPDWIHRLNGTMMQEGSNHRPPFYGDENSNLAMVPWAPSRVQAPSTAATATEMMDAEDTSMDVEQDRADQLPTTHQWPQQQHCMVQQPIPAASYQPSPVTWSW</sequence>
<name>A0ACD5YGG7_AVESA</name>
<protein>
    <submittedName>
        <fullName evidence="1">Uncharacterized protein</fullName>
    </submittedName>
</protein>
<evidence type="ECO:0000313" key="2">
    <source>
        <dbReference type="Proteomes" id="UP001732700"/>
    </source>
</evidence>
<reference evidence="1" key="2">
    <citation type="submission" date="2025-09" db="UniProtKB">
        <authorList>
            <consortium name="EnsemblPlants"/>
        </authorList>
    </citation>
    <scope>IDENTIFICATION</scope>
</reference>
<proteinExistence type="predicted"/>
<dbReference type="Proteomes" id="UP001732700">
    <property type="component" value="Chromosome 5D"/>
</dbReference>
<accession>A0ACD5YGG7</accession>
<evidence type="ECO:0000313" key="1">
    <source>
        <dbReference type="EnsemblPlants" id="AVESA.00010b.r2.5DG0957590.1.CDS"/>
    </source>
</evidence>
<reference evidence="1" key="1">
    <citation type="submission" date="2021-05" db="EMBL/GenBank/DDBJ databases">
        <authorList>
            <person name="Scholz U."/>
            <person name="Mascher M."/>
            <person name="Fiebig A."/>
        </authorList>
    </citation>
    <scope>NUCLEOTIDE SEQUENCE [LARGE SCALE GENOMIC DNA]</scope>
</reference>
<organism evidence="1 2">
    <name type="scientific">Avena sativa</name>
    <name type="common">Oat</name>
    <dbReference type="NCBI Taxonomy" id="4498"/>
    <lineage>
        <taxon>Eukaryota</taxon>
        <taxon>Viridiplantae</taxon>
        <taxon>Streptophyta</taxon>
        <taxon>Embryophyta</taxon>
        <taxon>Tracheophyta</taxon>
        <taxon>Spermatophyta</taxon>
        <taxon>Magnoliopsida</taxon>
        <taxon>Liliopsida</taxon>
        <taxon>Poales</taxon>
        <taxon>Poaceae</taxon>
        <taxon>BOP clade</taxon>
        <taxon>Pooideae</taxon>
        <taxon>Poodae</taxon>
        <taxon>Poeae</taxon>
        <taxon>Poeae Chloroplast Group 1 (Aveneae type)</taxon>
        <taxon>Aveninae</taxon>
        <taxon>Avena</taxon>
    </lineage>
</organism>
<keyword evidence="2" id="KW-1185">Reference proteome</keyword>